<dbReference type="Pfam" id="PF06052">
    <property type="entry name" value="3-HAO"/>
    <property type="match status" value="1"/>
</dbReference>
<keyword evidence="5 7" id="KW-0560">Oxidoreductase</keyword>
<dbReference type="PANTHER" id="PTHR15497">
    <property type="entry name" value="3-HYDROXYANTHRANILATE 3,4-DIOXYGENASE"/>
    <property type="match status" value="1"/>
</dbReference>
<accession>A0A7U9KRK3</accession>
<comment type="function">
    <text evidence="1 7">Catalyzes the oxidative ring opening of 3-hydroxyanthranilate to 2-amino-3-carboxymuconate semialdehyde, which spontaneously cyclizes to quinolinate.</text>
</comment>
<evidence type="ECO:0000256" key="7">
    <source>
        <dbReference type="HAMAP-Rule" id="MF_00825"/>
    </source>
</evidence>
<dbReference type="InterPro" id="IPR011051">
    <property type="entry name" value="RmlC_Cupin_sf"/>
</dbReference>
<evidence type="ECO:0000256" key="4">
    <source>
        <dbReference type="ARBA" id="ARBA00022964"/>
    </source>
</evidence>
<feature type="binding site" evidence="7">
    <location>
        <position position="212"/>
    </location>
    <ligand>
        <name>Fe cation</name>
        <dbReference type="ChEBI" id="CHEBI:24875"/>
        <label>2</label>
    </ligand>
</feature>
<dbReference type="EC" id="1.13.11.6" evidence="7"/>
<evidence type="ECO:0000313" key="9">
    <source>
        <dbReference type="EMBL" id="GCD33557.1"/>
    </source>
</evidence>
<organism evidence="9 10">
    <name type="scientific">Streptomyces chrestomyceticus JCM 4735</name>
    <dbReference type="NCBI Taxonomy" id="1306181"/>
    <lineage>
        <taxon>Bacteria</taxon>
        <taxon>Bacillati</taxon>
        <taxon>Actinomycetota</taxon>
        <taxon>Actinomycetes</taxon>
        <taxon>Kitasatosporales</taxon>
        <taxon>Streptomycetaceae</taxon>
        <taxon>Streptomyces</taxon>
    </lineage>
</organism>
<feature type="binding site" evidence="7">
    <location>
        <position position="174"/>
    </location>
    <ligand>
        <name>Fe cation</name>
        <dbReference type="ChEBI" id="CHEBI:24875"/>
        <label>2</label>
    </ligand>
</feature>
<dbReference type="Gene3D" id="2.60.120.10">
    <property type="entry name" value="Jelly Rolls"/>
    <property type="match status" value="1"/>
</dbReference>
<dbReference type="GO" id="GO:0019805">
    <property type="term" value="P:quinolinate biosynthetic process"/>
    <property type="evidence" value="ECO:0007669"/>
    <property type="project" value="UniProtKB-UniRule"/>
</dbReference>
<feature type="binding site" evidence="7">
    <location>
        <position position="104"/>
    </location>
    <ligand>
        <name>substrate</name>
    </ligand>
</feature>
<name>A0A7U9KRK3_9ACTN</name>
<dbReference type="HAMAP" id="MF_00825">
    <property type="entry name" value="3_HAO"/>
    <property type="match status" value="1"/>
</dbReference>
<evidence type="ECO:0000256" key="1">
    <source>
        <dbReference type="ARBA" id="ARBA00002752"/>
    </source>
</evidence>
<keyword evidence="2 7" id="KW-0662">Pyridine nucleotide biosynthesis</keyword>
<evidence type="ECO:0000256" key="5">
    <source>
        <dbReference type="ARBA" id="ARBA00023002"/>
    </source>
</evidence>
<dbReference type="GO" id="GO:0043420">
    <property type="term" value="P:anthranilate metabolic process"/>
    <property type="evidence" value="ECO:0007669"/>
    <property type="project" value="UniProtKB-UniRule"/>
</dbReference>
<keyword evidence="6 7" id="KW-0408">Iron</keyword>
<feature type="binding site" evidence="7">
    <location>
        <position position="144"/>
    </location>
    <ligand>
        <name>Fe cation</name>
        <dbReference type="ChEBI" id="CHEBI:24875"/>
        <label>1</label>
        <note>catalytic</note>
    </ligand>
</feature>
<dbReference type="NCBIfam" id="TIGR03037">
    <property type="entry name" value="anthran_nbaC"/>
    <property type="match status" value="1"/>
</dbReference>
<proteinExistence type="inferred from homology"/>
<evidence type="ECO:0000313" key="10">
    <source>
        <dbReference type="Proteomes" id="UP000287830"/>
    </source>
</evidence>
<feature type="binding site" evidence="7">
    <location>
        <position position="148"/>
    </location>
    <ligand>
        <name>substrate</name>
    </ligand>
</feature>
<dbReference type="GO" id="GO:0009435">
    <property type="term" value="P:NAD+ biosynthetic process"/>
    <property type="evidence" value="ECO:0007669"/>
    <property type="project" value="UniProtKB-UniPathway"/>
</dbReference>
<comment type="caution">
    <text evidence="9">The sequence shown here is derived from an EMBL/GenBank/DDBJ whole genome shotgun (WGS) entry which is preliminary data.</text>
</comment>
<reference evidence="9 10" key="1">
    <citation type="submission" date="2018-11" db="EMBL/GenBank/DDBJ databases">
        <title>Whole genome sequence of Streptomyces chrestomyceticus NBRC 13444(T).</title>
        <authorList>
            <person name="Komaki H."/>
            <person name="Tamura T."/>
        </authorList>
    </citation>
    <scope>NUCLEOTIDE SEQUENCE [LARGE SCALE GENOMIC DNA]</scope>
    <source>
        <strain evidence="9 10">NBRC 13444</strain>
    </source>
</reference>
<comment type="similarity">
    <text evidence="7">Belongs to the 3-HAO family.</text>
</comment>
<feature type="region of interest" description="Disordered" evidence="8">
    <location>
        <begin position="1"/>
        <end position="37"/>
    </location>
</feature>
<dbReference type="UniPathway" id="UPA00253">
    <property type="reaction ID" value="UER00330"/>
</dbReference>
<dbReference type="Proteomes" id="UP000287830">
    <property type="component" value="Unassembled WGS sequence"/>
</dbReference>
<dbReference type="GO" id="GO:0008198">
    <property type="term" value="F:ferrous iron binding"/>
    <property type="evidence" value="ECO:0007669"/>
    <property type="project" value="UniProtKB-UniRule"/>
</dbReference>
<dbReference type="EMBL" id="BHZC01000001">
    <property type="protein sequence ID" value="GCD33557.1"/>
    <property type="molecule type" value="Genomic_DNA"/>
</dbReference>
<dbReference type="SUPFAM" id="SSF51182">
    <property type="entry name" value="RmlC-like cupins"/>
    <property type="match status" value="1"/>
</dbReference>
<feature type="binding site" evidence="7">
    <location>
        <position position="177"/>
    </location>
    <ligand>
        <name>Fe cation</name>
        <dbReference type="ChEBI" id="CHEBI:24875"/>
        <label>2</label>
    </ligand>
</feature>
<comment type="cofactor">
    <cofactor evidence="7">
        <name>Fe(2+)</name>
        <dbReference type="ChEBI" id="CHEBI:29033"/>
    </cofactor>
    <text evidence="7">Binds 2 Fe(2+) ions per subunit.</text>
</comment>
<dbReference type="InterPro" id="IPR010329">
    <property type="entry name" value="3hydroanth_dOase"/>
</dbReference>
<sequence>MLNTDPSGAPGIHGRSHARPDRDDDRKTTEKRQKDDRKRLNIMAKLPELTYGRPFNFQRWLDDHRDLLEPPVGNAQLWEESGLMVTVVGGPNQRTDFHDDPIEEFFHQIRGSMVLRIMEEEGRPPRDVRIDEGDVFLLPPHVRHSPQRPEPGSVGMVVEYARPAGQLDGFEWYCTVCHRLVRRFELQLGSVVRDLPPVFERFYGSDRRCPHCGAVHPGREWPAELRPRTRAAT</sequence>
<comment type="pathway">
    <text evidence="7">Cofactor biosynthesis; NAD(+) biosynthesis; quinolinate from L-kynurenine: step 3/3.</text>
</comment>
<dbReference type="InterPro" id="IPR014710">
    <property type="entry name" value="RmlC-like_jellyroll"/>
</dbReference>
<evidence type="ECO:0000256" key="2">
    <source>
        <dbReference type="ARBA" id="ARBA00022642"/>
    </source>
</evidence>
<feature type="compositionally biased region" description="Basic and acidic residues" evidence="8">
    <location>
        <begin position="18"/>
        <end position="37"/>
    </location>
</feature>
<dbReference type="CDD" id="cd06123">
    <property type="entry name" value="cupin_HAO"/>
    <property type="match status" value="1"/>
</dbReference>
<evidence type="ECO:0000256" key="8">
    <source>
        <dbReference type="SAM" id="MobiDB-lite"/>
    </source>
</evidence>
<keyword evidence="4 7" id="KW-0223">Dioxygenase</keyword>
<feature type="binding site" evidence="7">
    <location>
        <position position="159"/>
    </location>
    <ligand>
        <name>substrate</name>
    </ligand>
</feature>
<evidence type="ECO:0000256" key="6">
    <source>
        <dbReference type="ARBA" id="ARBA00023004"/>
    </source>
</evidence>
<dbReference type="GO" id="GO:0006569">
    <property type="term" value="P:L-tryptophan catabolic process"/>
    <property type="evidence" value="ECO:0007669"/>
    <property type="project" value="UniProtKB-UniRule"/>
</dbReference>
<dbReference type="PANTHER" id="PTHR15497:SF1">
    <property type="entry name" value="3-HYDROXYANTHRANILATE 3,4-DIOXYGENASE"/>
    <property type="match status" value="1"/>
</dbReference>
<comment type="catalytic activity">
    <reaction evidence="7">
        <text>3-hydroxyanthranilate + O2 = (2Z,4Z)-2-amino-3-carboxymuconate 6-semialdehyde</text>
        <dbReference type="Rhea" id="RHEA:17953"/>
        <dbReference type="ChEBI" id="CHEBI:15379"/>
        <dbReference type="ChEBI" id="CHEBI:36559"/>
        <dbReference type="ChEBI" id="CHEBI:77612"/>
        <dbReference type="EC" id="1.13.11.6"/>
    </reaction>
</comment>
<feature type="binding site" evidence="7">
    <location>
        <position position="98"/>
    </location>
    <ligand>
        <name>Fe cation</name>
        <dbReference type="ChEBI" id="CHEBI:24875"/>
        <label>1</label>
        <note>catalytic</note>
    </ligand>
</feature>
<dbReference type="AlphaFoldDB" id="A0A7U9KRK3"/>
<gene>
    <name evidence="7 9" type="primary">nbaC</name>
    <name evidence="9" type="ORF">OEIGOIKO_01278</name>
</gene>
<feature type="binding site" evidence="7">
    <location>
        <position position="94"/>
    </location>
    <ligand>
        <name>O2</name>
        <dbReference type="ChEBI" id="CHEBI:15379"/>
    </ligand>
</feature>
<feature type="binding site" evidence="7">
    <location>
        <position position="209"/>
    </location>
    <ligand>
        <name>Fe cation</name>
        <dbReference type="ChEBI" id="CHEBI:24875"/>
        <label>2</label>
    </ligand>
</feature>
<feature type="binding site" evidence="7">
    <location>
        <position position="104"/>
    </location>
    <ligand>
        <name>Fe cation</name>
        <dbReference type="ChEBI" id="CHEBI:24875"/>
        <label>1</label>
        <note>catalytic</note>
    </ligand>
</feature>
<dbReference type="NCBIfam" id="NF009763">
    <property type="entry name" value="PRK13264.1"/>
    <property type="match status" value="1"/>
</dbReference>
<protein>
    <recommendedName>
        <fullName evidence="7">3-hydroxyanthranilate 3,4-dioxygenase</fullName>
        <ecNumber evidence="7">1.13.11.6</ecNumber>
    </recommendedName>
    <alternativeName>
        <fullName evidence="7">3-hydroxyanthranilate oxygenase</fullName>
        <shortName evidence="7">3-HAO</shortName>
    </alternativeName>
    <alternativeName>
        <fullName evidence="7">3-hydroxyanthranilic acid dioxygenase</fullName>
        <shortName evidence="7">HAD</shortName>
    </alternativeName>
</protein>
<dbReference type="GO" id="GO:0000334">
    <property type="term" value="F:3-hydroxyanthranilate 3,4-dioxygenase activity"/>
    <property type="evidence" value="ECO:0007669"/>
    <property type="project" value="UniProtKB-UniRule"/>
</dbReference>
<keyword evidence="3 7" id="KW-0479">Metal-binding</keyword>
<evidence type="ECO:0000256" key="3">
    <source>
        <dbReference type="ARBA" id="ARBA00022723"/>
    </source>
</evidence>